<dbReference type="EMBL" id="RQSP01000041">
    <property type="protein sequence ID" value="KAB5605539.1"/>
    <property type="molecule type" value="Genomic_DNA"/>
</dbReference>
<dbReference type="InterPro" id="IPR005135">
    <property type="entry name" value="Endo/exonuclease/phosphatase"/>
</dbReference>
<dbReference type="SUPFAM" id="SSF56219">
    <property type="entry name" value="DNase I-like"/>
    <property type="match status" value="1"/>
</dbReference>
<keyword evidence="1" id="KW-1133">Transmembrane helix</keyword>
<evidence type="ECO:0000256" key="1">
    <source>
        <dbReference type="SAM" id="Phobius"/>
    </source>
</evidence>
<evidence type="ECO:0000313" key="4">
    <source>
        <dbReference type="Proteomes" id="UP000326336"/>
    </source>
</evidence>
<accession>A0A5N5RE62</accession>
<comment type="caution">
    <text evidence="3">The sequence shown here is derived from an EMBL/GenBank/DDBJ whole genome shotgun (WGS) entry which is preliminary data.</text>
</comment>
<name>A0A5N5RE62_9BIFI</name>
<reference evidence="3 4" key="1">
    <citation type="journal article" date="2019" name="Int. J. Syst. Evol. Microbiol.">
        <title>Bifidobacterium jacchi sp. nov., isolated from the faeces of a baby common marmoset (Callithrix jacchus).</title>
        <authorList>
            <person name="Modesto M."/>
            <person name="Watanabe K."/>
            <person name="Arita M."/>
            <person name="Satti M."/>
            <person name="Oki K."/>
            <person name="Sciavilla P."/>
            <person name="Patavino C."/>
            <person name="Camma C."/>
            <person name="Michelini S."/>
            <person name="Sgorbati B."/>
            <person name="Mattarelli P."/>
        </authorList>
    </citation>
    <scope>NUCLEOTIDE SEQUENCE [LARGE SCALE GENOMIC DNA]</scope>
    <source>
        <strain evidence="3 4">MRM 9.3</strain>
    </source>
</reference>
<dbReference type="Proteomes" id="UP000326336">
    <property type="component" value="Unassembled WGS sequence"/>
</dbReference>
<dbReference type="InterPro" id="IPR036691">
    <property type="entry name" value="Endo/exonu/phosph_ase_sf"/>
</dbReference>
<feature type="transmembrane region" description="Helical" evidence="1">
    <location>
        <begin position="108"/>
        <end position="129"/>
    </location>
</feature>
<dbReference type="Pfam" id="PF03372">
    <property type="entry name" value="Exo_endo_phos"/>
    <property type="match status" value="1"/>
</dbReference>
<proteinExistence type="predicted"/>
<gene>
    <name evidence="3" type="ORF">EHS19_09005</name>
</gene>
<feature type="domain" description="Endonuclease/exonuclease/phosphatase" evidence="2">
    <location>
        <begin position="156"/>
        <end position="365"/>
    </location>
</feature>
<keyword evidence="3" id="KW-0378">Hydrolase</keyword>
<dbReference type="Gene3D" id="3.60.10.10">
    <property type="entry name" value="Endonuclease/exonuclease/phosphatase"/>
    <property type="match status" value="1"/>
</dbReference>
<evidence type="ECO:0000259" key="2">
    <source>
        <dbReference type="Pfam" id="PF03372"/>
    </source>
</evidence>
<keyword evidence="1" id="KW-0812">Transmembrane</keyword>
<protein>
    <submittedName>
        <fullName evidence="3">Endonuclease</fullName>
    </submittedName>
</protein>
<organism evidence="3 4">
    <name type="scientific">Bifidobacterium jacchi</name>
    <dbReference type="NCBI Taxonomy" id="2490545"/>
    <lineage>
        <taxon>Bacteria</taxon>
        <taxon>Bacillati</taxon>
        <taxon>Actinomycetota</taxon>
        <taxon>Actinomycetes</taxon>
        <taxon>Bifidobacteriales</taxon>
        <taxon>Bifidobacteriaceae</taxon>
        <taxon>Bifidobacterium</taxon>
    </lineage>
</organism>
<feature type="transmembrane region" description="Helical" evidence="1">
    <location>
        <begin position="79"/>
        <end position="102"/>
    </location>
</feature>
<keyword evidence="4" id="KW-1185">Reference proteome</keyword>
<feature type="transmembrane region" description="Helical" evidence="1">
    <location>
        <begin position="48"/>
        <end position="67"/>
    </location>
</feature>
<keyword evidence="3" id="KW-0540">Nuclease</keyword>
<dbReference type="OrthoDB" id="2340043at2"/>
<sequence>MPQPSAAFAQPLGAHSTAAQPAAAAQPVPTRSGGNFVINWFVKPGKHGVLSSLLWLMTIPCVAVMALRVAPNVDQDGRLLPEIIAFVPVLGIVSVVVLLFALLWRRKLLTAVSLACVVIQVMWHIGFFMPTVHISDSARQTVAAAAKTDDKAARLMTLNTKEGNASASDIVRTVRDEHVEVLALQEVSDELLGELRSAGLYDVLPYSIVSAPSANDNGGLNGVWTMAPMSNASQSLLPVETSQMPAGTISIGGKLVRFVSAHPNSPTRGLQSLWSEGLNTIGDLKNYQWTYVVMGDFNSTWDHPRFRALLGDRFVDAGEQAGQGFHFTYPSGSRIPPLIEIDHIIHDKGVTVADLATVEISGSDHRALLATLEVS</sequence>
<evidence type="ECO:0000313" key="3">
    <source>
        <dbReference type="EMBL" id="KAB5605539.1"/>
    </source>
</evidence>
<keyword evidence="1" id="KW-0472">Membrane</keyword>
<keyword evidence="3" id="KW-0255">Endonuclease</keyword>
<dbReference type="GO" id="GO:0004519">
    <property type="term" value="F:endonuclease activity"/>
    <property type="evidence" value="ECO:0007669"/>
    <property type="project" value="UniProtKB-KW"/>
</dbReference>
<dbReference type="AlphaFoldDB" id="A0A5N5RE62"/>